<organism evidence="1 2">
    <name type="scientific">Vararia minispora EC-137</name>
    <dbReference type="NCBI Taxonomy" id="1314806"/>
    <lineage>
        <taxon>Eukaryota</taxon>
        <taxon>Fungi</taxon>
        <taxon>Dikarya</taxon>
        <taxon>Basidiomycota</taxon>
        <taxon>Agaricomycotina</taxon>
        <taxon>Agaricomycetes</taxon>
        <taxon>Russulales</taxon>
        <taxon>Lachnocladiaceae</taxon>
        <taxon>Vararia</taxon>
    </lineage>
</organism>
<accession>A0ACB8QJG4</accession>
<sequence>MPVLRGFFGRRGFWVHDAGNVNNRAFLRNKTTSRKNDQQQYLRQFYYPVGLGTIDFICRLCVDCICDRHIFVGNGNNNGPIFYAGVITVIRRRCFPIFCFIWISHIISIFGLYEF</sequence>
<keyword evidence="2" id="KW-1185">Reference proteome</keyword>
<dbReference type="EMBL" id="MU273567">
    <property type="protein sequence ID" value="KAI0031792.1"/>
    <property type="molecule type" value="Genomic_DNA"/>
</dbReference>
<proteinExistence type="predicted"/>
<evidence type="ECO:0000313" key="1">
    <source>
        <dbReference type="EMBL" id="KAI0031792.1"/>
    </source>
</evidence>
<comment type="caution">
    <text evidence="1">The sequence shown here is derived from an EMBL/GenBank/DDBJ whole genome shotgun (WGS) entry which is preliminary data.</text>
</comment>
<reference evidence="1" key="2">
    <citation type="journal article" date="2022" name="New Phytol.">
        <title>Evolutionary transition to the ectomycorrhizal habit in the genomes of a hyperdiverse lineage of mushroom-forming fungi.</title>
        <authorList>
            <person name="Looney B."/>
            <person name="Miyauchi S."/>
            <person name="Morin E."/>
            <person name="Drula E."/>
            <person name="Courty P.E."/>
            <person name="Kohler A."/>
            <person name="Kuo A."/>
            <person name="LaButti K."/>
            <person name="Pangilinan J."/>
            <person name="Lipzen A."/>
            <person name="Riley R."/>
            <person name="Andreopoulos W."/>
            <person name="He G."/>
            <person name="Johnson J."/>
            <person name="Nolan M."/>
            <person name="Tritt A."/>
            <person name="Barry K.W."/>
            <person name="Grigoriev I.V."/>
            <person name="Nagy L.G."/>
            <person name="Hibbett D."/>
            <person name="Henrissat B."/>
            <person name="Matheny P.B."/>
            <person name="Labbe J."/>
            <person name="Martin F.M."/>
        </authorList>
    </citation>
    <scope>NUCLEOTIDE SEQUENCE</scope>
    <source>
        <strain evidence="1">EC-137</strain>
    </source>
</reference>
<evidence type="ECO:0000313" key="2">
    <source>
        <dbReference type="Proteomes" id="UP000814128"/>
    </source>
</evidence>
<name>A0ACB8QJG4_9AGAM</name>
<gene>
    <name evidence="1" type="ORF">K488DRAFT_86471</name>
</gene>
<protein>
    <submittedName>
        <fullName evidence="1">Uncharacterized protein</fullName>
    </submittedName>
</protein>
<dbReference type="Proteomes" id="UP000814128">
    <property type="component" value="Unassembled WGS sequence"/>
</dbReference>
<reference evidence="1" key="1">
    <citation type="submission" date="2021-02" db="EMBL/GenBank/DDBJ databases">
        <authorList>
            <consortium name="DOE Joint Genome Institute"/>
            <person name="Ahrendt S."/>
            <person name="Looney B.P."/>
            <person name="Miyauchi S."/>
            <person name="Morin E."/>
            <person name="Drula E."/>
            <person name="Courty P.E."/>
            <person name="Chicoki N."/>
            <person name="Fauchery L."/>
            <person name="Kohler A."/>
            <person name="Kuo A."/>
            <person name="Labutti K."/>
            <person name="Pangilinan J."/>
            <person name="Lipzen A."/>
            <person name="Riley R."/>
            <person name="Andreopoulos W."/>
            <person name="He G."/>
            <person name="Johnson J."/>
            <person name="Barry K.W."/>
            <person name="Grigoriev I.V."/>
            <person name="Nagy L."/>
            <person name="Hibbett D."/>
            <person name="Henrissat B."/>
            <person name="Matheny P.B."/>
            <person name="Labbe J."/>
            <person name="Martin F."/>
        </authorList>
    </citation>
    <scope>NUCLEOTIDE SEQUENCE</scope>
    <source>
        <strain evidence="1">EC-137</strain>
    </source>
</reference>